<feature type="chain" id="PRO_5042258111" evidence="1">
    <location>
        <begin position="18"/>
        <end position="90"/>
    </location>
</feature>
<evidence type="ECO:0000256" key="1">
    <source>
        <dbReference type="SAM" id="SignalP"/>
    </source>
</evidence>
<sequence length="90" mass="9946">MKILLLLLWCLAAFTLASPLPRPQERNPRTTFYPFATAQAIIDQILRGQGNPNVLPKVTQVFPCGTNNQDTCTVTIGEQGQTQEADHGHE</sequence>
<evidence type="ECO:0000313" key="2">
    <source>
        <dbReference type="EMBL" id="KAK4312570.1"/>
    </source>
</evidence>
<keyword evidence="3" id="KW-1185">Reference proteome</keyword>
<organism evidence="2 3">
    <name type="scientific">Petrolisthes manimaculis</name>
    <dbReference type="NCBI Taxonomy" id="1843537"/>
    <lineage>
        <taxon>Eukaryota</taxon>
        <taxon>Metazoa</taxon>
        <taxon>Ecdysozoa</taxon>
        <taxon>Arthropoda</taxon>
        <taxon>Crustacea</taxon>
        <taxon>Multicrustacea</taxon>
        <taxon>Malacostraca</taxon>
        <taxon>Eumalacostraca</taxon>
        <taxon>Eucarida</taxon>
        <taxon>Decapoda</taxon>
        <taxon>Pleocyemata</taxon>
        <taxon>Anomura</taxon>
        <taxon>Galatheoidea</taxon>
        <taxon>Porcellanidae</taxon>
        <taxon>Petrolisthes</taxon>
    </lineage>
</organism>
<dbReference type="Proteomes" id="UP001292094">
    <property type="component" value="Unassembled WGS sequence"/>
</dbReference>
<protein>
    <submittedName>
        <fullName evidence="2">Uncharacterized protein</fullName>
    </submittedName>
</protein>
<accession>A0AAE1PPW1</accession>
<dbReference type="EMBL" id="JAWZYT010001400">
    <property type="protein sequence ID" value="KAK4312570.1"/>
    <property type="molecule type" value="Genomic_DNA"/>
</dbReference>
<comment type="caution">
    <text evidence="2">The sequence shown here is derived from an EMBL/GenBank/DDBJ whole genome shotgun (WGS) entry which is preliminary data.</text>
</comment>
<dbReference type="AlphaFoldDB" id="A0AAE1PPW1"/>
<evidence type="ECO:0000313" key="3">
    <source>
        <dbReference type="Proteomes" id="UP001292094"/>
    </source>
</evidence>
<name>A0AAE1PPW1_9EUCA</name>
<keyword evidence="1" id="KW-0732">Signal</keyword>
<proteinExistence type="predicted"/>
<reference evidence="2" key="1">
    <citation type="submission" date="2023-11" db="EMBL/GenBank/DDBJ databases">
        <title>Genome assemblies of two species of porcelain crab, Petrolisthes cinctipes and Petrolisthes manimaculis (Anomura: Porcellanidae).</title>
        <authorList>
            <person name="Angst P."/>
        </authorList>
    </citation>
    <scope>NUCLEOTIDE SEQUENCE</scope>
    <source>
        <strain evidence="2">PB745_02</strain>
        <tissue evidence="2">Gill</tissue>
    </source>
</reference>
<feature type="signal peptide" evidence="1">
    <location>
        <begin position="1"/>
        <end position="17"/>
    </location>
</feature>
<gene>
    <name evidence="2" type="ORF">Pmani_016034</name>
</gene>